<reference evidence="1" key="1">
    <citation type="submission" date="2020-03" db="EMBL/GenBank/DDBJ databases">
        <title>The deep terrestrial virosphere.</title>
        <authorList>
            <person name="Holmfeldt K."/>
            <person name="Nilsson E."/>
            <person name="Simone D."/>
            <person name="Lopez-Fernandez M."/>
            <person name="Wu X."/>
            <person name="de Brujin I."/>
            <person name="Lundin D."/>
            <person name="Andersson A."/>
            <person name="Bertilsson S."/>
            <person name="Dopson M."/>
        </authorList>
    </citation>
    <scope>NUCLEOTIDE SEQUENCE</scope>
    <source>
        <strain evidence="1">MM415B04214</strain>
    </source>
</reference>
<name>A0A6M3LGD9_9ZZZZ</name>
<dbReference type="AlphaFoldDB" id="A0A6M3LGD9"/>
<proteinExistence type="predicted"/>
<gene>
    <name evidence="1" type="ORF">MM415B04214_0010</name>
</gene>
<sequence>MIKIIFNDVPVYLREMKCKVKDGRICPLCRKEILYDEDIIFIVNNYVLFPNTTIHKKCLEEYDNINDVISNLIVDYTIAKQQRDYNTCWFREED</sequence>
<accession>A0A6M3LGD9</accession>
<dbReference type="EMBL" id="MT143152">
    <property type="protein sequence ID" value="QJA93483.1"/>
    <property type="molecule type" value="Genomic_DNA"/>
</dbReference>
<evidence type="ECO:0000313" key="1">
    <source>
        <dbReference type="EMBL" id="QJA93483.1"/>
    </source>
</evidence>
<protein>
    <submittedName>
        <fullName evidence="1">Uncharacterized protein</fullName>
    </submittedName>
</protein>
<organism evidence="1">
    <name type="scientific">viral metagenome</name>
    <dbReference type="NCBI Taxonomy" id="1070528"/>
    <lineage>
        <taxon>unclassified sequences</taxon>
        <taxon>metagenomes</taxon>
        <taxon>organismal metagenomes</taxon>
    </lineage>
</organism>